<reference evidence="1 2" key="1">
    <citation type="submission" date="2024-09" db="EMBL/GenBank/DDBJ databases">
        <authorList>
            <person name="Lee S.D."/>
        </authorList>
    </citation>
    <scope>NUCLEOTIDE SEQUENCE [LARGE SCALE GENOMIC DNA]</scope>
    <source>
        <strain evidence="1 2">N1-1</strain>
    </source>
</reference>
<keyword evidence="2" id="KW-1185">Reference proteome</keyword>
<evidence type="ECO:0000313" key="1">
    <source>
        <dbReference type="EMBL" id="MFC1414318.1"/>
    </source>
</evidence>
<organism evidence="1 2">
    <name type="scientific">Streptacidiphilus alkalitolerans</name>
    <dbReference type="NCBI Taxonomy" id="3342712"/>
    <lineage>
        <taxon>Bacteria</taxon>
        <taxon>Bacillati</taxon>
        <taxon>Actinomycetota</taxon>
        <taxon>Actinomycetes</taxon>
        <taxon>Kitasatosporales</taxon>
        <taxon>Streptomycetaceae</taxon>
        <taxon>Streptacidiphilus</taxon>
    </lineage>
</organism>
<evidence type="ECO:0000313" key="2">
    <source>
        <dbReference type="Proteomes" id="UP001592582"/>
    </source>
</evidence>
<sequence length="158" mass="16858">MTGNPSPAAPALPLDLEAFLTQWHQPFLRLAAQHLPDPAAAEQAVLHAAALIYCHWPDLLGRAAPTLGALEILQDVLAACPRPDPASPLRSALAELEAHSPLQAHCVRLRHLAGLPYRTVALTLNIDQGAAKAHTWAGLRFLDARLARPVRPAPGTAL</sequence>
<dbReference type="InterPro" id="IPR013324">
    <property type="entry name" value="RNA_pol_sigma_r3/r4-like"/>
</dbReference>
<dbReference type="Gene3D" id="1.10.10.10">
    <property type="entry name" value="Winged helix-like DNA-binding domain superfamily/Winged helix DNA-binding domain"/>
    <property type="match status" value="1"/>
</dbReference>
<gene>
    <name evidence="1" type="ORF">ACEZDG_34150</name>
</gene>
<dbReference type="EMBL" id="JBHEZX010000023">
    <property type="protein sequence ID" value="MFC1414318.1"/>
    <property type="molecule type" value="Genomic_DNA"/>
</dbReference>
<name>A0ABV6VKU9_9ACTN</name>
<proteinExistence type="predicted"/>
<dbReference type="SUPFAM" id="SSF88659">
    <property type="entry name" value="Sigma3 and sigma4 domains of RNA polymerase sigma factors"/>
    <property type="match status" value="1"/>
</dbReference>
<dbReference type="InterPro" id="IPR036388">
    <property type="entry name" value="WH-like_DNA-bd_sf"/>
</dbReference>
<accession>A0ABV6VKU9</accession>
<protein>
    <submittedName>
        <fullName evidence="1">Uncharacterized protein</fullName>
    </submittedName>
</protein>
<dbReference type="Proteomes" id="UP001592582">
    <property type="component" value="Unassembled WGS sequence"/>
</dbReference>
<comment type="caution">
    <text evidence="1">The sequence shown here is derived from an EMBL/GenBank/DDBJ whole genome shotgun (WGS) entry which is preliminary data.</text>
</comment>